<sequence length="193" mass="22101">MKAFLLSFALLTIARCSPLANDQLLICKFFENVQSIQDKLWEEKFHNFKTVLEETISAMKPYPEYSETMTNLQDYLERGVAVTDSSSLQKKIEYLQGCSSLYPNPAIDFTSDKGRRIYKPFQDYELKMMAAYVPFQSKIVSAIEEVKLKVSPETKSDKPDLFTLIDHYPTKSGEQTEAIGFSILALRDQHQCA</sequence>
<accession>A0A0P9BP25</accession>
<dbReference type="KEGG" id="dan:26514911"/>
<feature type="signal peptide" evidence="1">
    <location>
        <begin position="1"/>
        <end position="16"/>
    </location>
</feature>
<dbReference type="Proteomes" id="UP000007801">
    <property type="component" value="Unassembled WGS sequence"/>
</dbReference>
<proteinExistence type="predicted"/>
<dbReference type="InParanoid" id="A0A0P9BP25"/>
<feature type="chain" id="PRO_5006155615" evidence="1">
    <location>
        <begin position="17"/>
        <end position="193"/>
    </location>
</feature>
<dbReference type="EMBL" id="CH902620">
    <property type="protein sequence ID" value="KPU73589.1"/>
    <property type="molecule type" value="Genomic_DNA"/>
</dbReference>
<dbReference type="OrthoDB" id="7841631at2759"/>
<protein>
    <submittedName>
        <fullName evidence="2">Uncharacterized protein</fullName>
    </submittedName>
</protein>
<keyword evidence="3" id="KW-1185">Reference proteome</keyword>
<gene>
    <name evidence="2" type="primary">Dana\GF27502</name>
    <name evidence="2" type="ORF">GF27502</name>
</gene>
<dbReference type="GeneID" id="26514911"/>
<organism evidence="2 3">
    <name type="scientific">Drosophila ananassae</name>
    <name type="common">Fruit fly</name>
    <dbReference type="NCBI Taxonomy" id="7217"/>
    <lineage>
        <taxon>Eukaryota</taxon>
        <taxon>Metazoa</taxon>
        <taxon>Ecdysozoa</taxon>
        <taxon>Arthropoda</taxon>
        <taxon>Hexapoda</taxon>
        <taxon>Insecta</taxon>
        <taxon>Pterygota</taxon>
        <taxon>Neoptera</taxon>
        <taxon>Endopterygota</taxon>
        <taxon>Diptera</taxon>
        <taxon>Brachycera</taxon>
        <taxon>Muscomorpha</taxon>
        <taxon>Ephydroidea</taxon>
        <taxon>Drosophilidae</taxon>
        <taxon>Drosophila</taxon>
        <taxon>Sophophora</taxon>
    </lineage>
</organism>
<evidence type="ECO:0000313" key="3">
    <source>
        <dbReference type="Proteomes" id="UP000007801"/>
    </source>
</evidence>
<name>A0A0P9BP25_DROAN</name>
<evidence type="ECO:0000313" key="2">
    <source>
        <dbReference type="EMBL" id="KPU73589.1"/>
    </source>
</evidence>
<dbReference type="AlphaFoldDB" id="A0A0P9BP25"/>
<keyword evidence="1" id="KW-0732">Signal</keyword>
<evidence type="ECO:0000256" key="1">
    <source>
        <dbReference type="SAM" id="SignalP"/>
    </source>
</evidence>
<reference evidence="2 3" key="1">
    <citation type="journal article" date="2007" name="Nature">
        <title>Evolution of genes and genomes on the Drosophila phylogeny.</title>
        <authorList>
            <consortium name="Drosophila 12 Genomes Consortium"/>
            <person name="Clark A.G."/>
            <person name="Eisen M.B."/>
            <person name="Smith D.R."/>
            <person name="Bergman C.M."/>
            <person name="Oliver B."/>
            <person name="Markow T.A."/>
            <person name="Kaufman T.C."/>
            <person name="Kellis M."/>
            <person name="Gelbart W."/>
            <person name="Iyer V.N."/>
            <person name="Pollard D.A."/>
            <person name="Sackton T.B."/>
            <person name="Larracuente A.M."/>
            <person name="Singh N.D."/>
            <person name="Abad J.P."/>
            <person name="Abt D.N."/>
            <person name="Adryan B."/>
            <person name="Aguade M."/>
            <person name="Akashi H."/>
            <person name="Anderson W.W."/>
            <person name="Aquadro C.F."/>
            <person name="Ardell D.H."/>
            <person name="Arguello R."/>
            <person name="Artieri C.G."/>
            <person name="Barbash D.A."/>
            <person name="Barker D."/>
            <person name="Barsanti P."/>
            <person name="Batterham P."/>
            <person name="Batzoglou S."/>
            <person name="Begun D."/>
            <person name="Bhutkar A."/>
            <person name="Blanco E."/>
            <person name="Bosak S.A."/>
            <person name="Bradley R.K."/>
            <person name="Brand A.D."/>
            <person name="Brent M.R."/>
            <person name="Brooks A.N."/>
            <person name="Brown R.H."/>
            <person name="Butlin R.K."/>
            <person name="Caggese C."/>
            <person name="Calvi B.R."/>
            <person name="Bernardo de Carvalho A."/>
            <person name="Caspi A."/>
            <person name="Castrezana S."/>
            <person name="Celniker S.E."/>
            <person name="Chang J.L."/>
            <person name="Chapple C."/>
            <person name="Chatterji S."/>
            <person name="Chinwalla A."/>
            <person name="Civetta A."/>
            <person name="Clifton S.W."/>
            <person name="Comeron J.M."/>
            <person name="Costello J.C."/>
            <person name="Coyne J.A."/>
            <person name="Daub J."/>
            <person name="David R.G."/>
            <person name="Delcher A.L."/>
            <person name="Delehaunty K."/>
            <person name="Do C.B."/>
            <person name="Ebling H."/>
            <person name="Edwards K."/>
            <person name="Eickbush T."/>
            <person name="Evans J.D."/>
            <person name="Filipski A."/>
            <person name="Findeiss S."/>
            <person name="Freyhult E."/>
            <person name="Fulton L."/>
            <person name="Fulton R."/>
            <person name="Garcia A.C."/>
            <person name="Gardiner A."/>
            <person name="Garfield D.A."/>
            <person name="Garvin B.E."/>
            <person name="Gibson G."/>
            <person name="Gilbert D."/>
            <person name="Gnerre S."/>
            <person name="Godfrey J."/>
            <person name="Good R."/>
            <person name="Gotea V."/>
            <person name="Gravely B."/>
            <person name="Greenberg A.J."/>
            <person name="Griffiths-Jones S."/>
            <person name="Gross S."/>
            <person name="Guigo R."/>
            <person name="Gustafson E.A."/>
            <person name="Haerty W."/>
            <person name="Hahn M.W."/>
            <person name="Halligan D.L."/>
            <person name="Halpern A.L."/>
            <person name="Halter G.M."/>
            <person name="Han M.V."/>
            <person name="Heger A."/>
            <person name="Hillier L."/>
            <person name="Hinrichs A.S."/>
            <person name="Holmes I."/>
            <person name="Hoskins R.A."/>
            <person name="Hubisz M.J."/>
            <person name="Hultmark D."/>
            <person name="Huntley M.A."/>
            <person name="Jaffe D.B."/>
            <person name="Jagadeeshan S."/>
            <person name="Jeck W.R."/>
            <person name="Johnson J."/>
            <person name="Jones C.D."/>
            <person name="Jordan W.C."/>
            <person name="Karpen G.H."/>
            <person name="Kataoka E."/>
            <person name="Keightley P.D."/>
            <person name="Kheradpour P."/>
            <person name="Kirkness E.F."/>
            <person name="Koerich L.B."/>
            <person name="Kristiansen K."/>
            <person name="Kudrna D."/>
            <person name="Kulathinal R.J."/>
            <person name="Kumar S."/>
            <person name="Kwok R."/>
            <person name="Lander E."/>
            <person name="Langley C.H."/>
            <person name="Lapoint R."/>
            <person name="Lazzaro B.P."/>
            <person name="Lee S.J."/>
            <person name="Levesque L."/>
            <person name="Li R."/>
            <person name="Lin C.F."/>
            <person name="Lin M.F."/>
            <person name="Lindblad-Toh K."/>
            <person name="Llopart A."/>
            <person name="Long M."/>
            <person name="Low L."/>
            <person name="Lozovsky E."/>
            <person name="Lu J."/>
            <person name="Luo M."/>
            <person name="Machado C.A."/>
            <person name="Makalowski W."/>
            <person name="Marzo M."/>
            <person name="Matsuda M."/>
            <person name="Matzkin L."/>
            <person name="McAllister B."/>
            <person name="McBride C.S."/>
            <person name="McKernan B."/>
            <person name="McKernan K."/>
            <person name="Mendez-Lago M."/>
            <person name="Minx P."/>
            <person name="Mollenhauer M.U."/>
            <person name="Montooth K."/>
            <person name="Mount S.M."/>
            <person name="Mu X."/>
            <person name="Myers E."/>
            <person name="Negre B."/>
            <person name="Newfeld S."/>
            <person name="Nielsen R."/>
            <person name="Noor M.A."/>
            <person name="O'Grady P."/>
            <person name="Pachter L."/>
            <person name="Papaceit M."/>
            <person name="Parisi M.J."/>
            <person name="Parisi M."/>
            <person name="Parts L."/>
            <person name="Pedersen J.S."/>
            <person name="Pesole G."/>
            <person name="Phillippy A.M."/>
            <person name="Ponting C.P."/>
            <person name="Pop M."/>
            <person name="Porcelli D."/>
            <person name="Powell J.R."/>
            <person name="Prohaska S."/>
            <person name="Pruitt K."/>
            <person name="Puig M."/>
            <person name="Quesneville H."/>
            <person name="Ram K.R."/>
            <person name="Rand D."/>
            <person name="Rasmussen M.D."/>
            <person name="Reed L.K."/>
            <person name="Reenan R."/>
            <person name="Reily A."/>
            <person name="Remington K.A."/>
            <person name="Rieger T.T."/>
            <person name="Ritchie M.G."/>
            <person name="Robin C."/>
            <person name="Rogers Y.H."/>
            <person name="Rohde C."/>
            <person name="Rozas J."/>
            <person name="Rubenfield M.J."/>
            <person name="Ruiz A."/>
            <person name="Russo S."/>
            <person name="Salzberg S.L."/>
            <person name="Sanchez-Gracia A."/>
            <person name="Saranga D.J."/>
            <person name="Sato H."/>
            <person name="Schaeffer S.W."/>
            <person name="Schatz M.C."/>
            <person name="Schlenke T."/>
            <person name="Schwartz R."/>
            <person name="Segarra C."/>
            <person name="Singh R.S."/>
            <person name="Sirot L."/>
            <person name="Sirota M."/>
            <person name="Sisneros N.B."/>
            <person name="Smith C.D."/>
            <person name="Smith T.F."/>
            <person name="Spieth J."/>
            <person name="Stage D.E."/>
            <person name="Stark A."/>
            <person name="Stephan W."/>
            <person name="Strausberg R.L."/>
            <person name="Strempel S."/>
            <person name="Sturgill D."/>
            <person name="Sutton G."/>
            <person name="Sutton G.G."/>
            <person name="Tao W."/>
            <person name="Teichmann S."/>
            <person name="Tobari Y.N."/>
            <person name="Tomimura Y."/>
            <person name="Tsolas J.M."/>
            <person name="Valente V.L."/>
            <person name="Venter E."/>
            <person name="Venter J.C."/>
            <person name="Vicario S."/>
            <person name="Vieira F.G."/>
            <person name="Vilella A.J."/>
            <person name="Villasante A."/>
            <person name="Walenz B."/>
            <person name="Wang J."/>
            <person name="Wasserman M."/>
            <person name="Watts T."/>
            <person name="Wilson D."/>
            <person name="Wilson R.K."/>
            <person name="Wing R.A."/>
            <person name="Wolfner M.F."/>
            <person name="Wong A."/>
            <person name="Wong G.K."/>
            <person name="Wu C.I."/>
            <person name="Wu G."/>
            <person name="Yamamoto D."/>
            <person name="Yang H.P."/>
            <person name="Yang S.P."/>
            <person name="Yorke J.A."/>
            <person name="Yoshida K."/>
            <person name="Zdobnov E."/>
            <person name="Zhang P."/>
            <person name="Zhang Y."/>
            <person name="Zimin A.V."/>
            <person name="Baldwin J."/>
            <person name="Abdouelleil A."/>
            <person name="Abdulkadir J."/>
            <person name="Abebe A."/>
            <person name="Abera B."/>
            <person name="Abreu J."/>
            <person name="Acer S.C."/>
            <person name="Aftuck L."/>
            <person name="Alexander A."/>
            <person name="An P."/>
            <person name="Anderson E."/>
            <person name="Anderson S."/>
            <person name="Arachi H."/>
            <person name="Azer M."/>
            <person name="Bachantsang P."/>
            <person name="Barry A."/>
            <person name="Bayul T."/>
            <person name="Berlin A."/>
            <person name="Bessette D."/>
            <person name="Bloom T."/>
            <person name="Blye J."/>
            <person name="Boguslavskiy L."/>
            <person name="Bonnet C."/>
            <person name="Boukhgalter B."/>
            <person name="Bourzgui I."/>
            <person name="Brown A."/>
            <person name="Cahill P."/>
            <person name="Channer S."/>
            <person name="Cheshatsang Y."/>
            <person name="Chuda L."/>
            <person name="Citroen M."/>
            <person name="Collymore A."/>
            <person name="Cooke P."/>
            <person name="Costello M."/>
            <person name="D'Aco K."/>
            <person name="Daza R."/>
            <person name="De Haan G."/>
            <person name="DeGray S."/>
            <person name="DeMaso C."/>
            <person name="Dhargay N."/>
            <person name="Dooley K."/>
            <person name="Dooley E."/>
            <person name="Doricent M."/>
            <person name="Dorje P."/>
            <person name="Dorjee K."/>
            <person name="Dupes A."/>
            <person name="Elong R."/>
            <person name="Falk J."/>
            <person name="Farina A."/>
            <person name="Faro S."/>
            <person name="Ferguson D."/>
            <person name="Fisher S."/>
            <person name="Foley C.D."/>
            <person name="Franke A."/>
            <person name="Friedrich D."/>
            <person name="Gadbois L."/>
            <person name="Gearin G."/>
            <person name="Gearin C.R."/>
            <person name="Giannoukos G."/>
            <person name="Goode T."/>
            <person name="Graham J."/>
            <person name="Grandbois E."/>
            <person name="Grewal S."/>
            <person name="Gyaltsen K."/>
            <person name="Hafez N."/>
            <person name="Hagos B."/>
            <person name="Hall J."/>
            <person name="Henson C."/>
            <person name="Hollinger A."/>
            <person name="Honan T."/>
            <person name="Huard M.D."/>
            <person name="Hughes L."/>
            <person name="Hurhula B."/>
            <person name="Husby M.E."/>
            <person name="Kamat A."/>
            <person name="Kanga B."/>
            <person name="Kashin S."/>
            <person name="Khazanovich D."/>
            <person name="Kisner P."/>
            <person name="Lance K."/>
            <person name="Lara M."/>
            <person name="Lee W."/>
            <person name="Lennon N."/>
            <person name="Letendre F."/>
            <person name="LeVine R."/>
            <person name="Lipovsky A."/>
            <person name="Liu X."/>
            <person name="Liu J."/>
            <person name="Liu S."/>
            <person name="Lokyitsang T."/>
            <person name="Lokyitsang Y."/>
            <person name="Lubonja R."/>
            <person name="Lui A."/>
            <person name="MacDonald P."/>
            <person name="Magnisalis V."/>
            <person name="Maru K."/>
            <person name="Matthews C."/>
            <person name="McCusker W."/>
            <person name="McDonough S."/>
            <person name="Mehta T."/>
            <person name="Meldrim J."/>
            <person name="Meneus L."/>
            <person name="Mihai O."/>
            <person name="Mihalev A."/>
            <person name="Mihova T."/>
            <person name="Mittelman R."/>
            <person name="Mlenga V."/>
            <person name="Montmayeur A."/>
            <person name="Mulrain L."/>
            <person name="Navidi A."/>
            <person name="Naylor J."/>
            <person name="Negash T."/>
            <person name="Nguyen T."/>
            <person name="Nguyen N."/>
            <person name="Nicol R."/>
            <person name="Norbu C."/>
            <person name="Norbu N."/>
            <person name="Novod N."/>
            <person name="O'Neill B."/>
            <person name="Osman S."/>
            <person name="Markiewicz E."/>
            <person name="Oyono O.L."/>
            <person name="Patti C."/>
            <person name="Phunkhang P."/>
            <person name="Pierre F."/>
            <person name="Priest M."/>
            <person name="Raghuraman S."/>
            <person name="Rege F."/>
            <person name="Reyes R."/>
            <person name="Rise C."/>
            <person name="Rogov P."/>
            <person name="Ross K."/>
            <person name="Ryan E."/>
            <person name="Settipalli S."/>
            <person name="Shea T."/>
            <person name="Sherpa N."/>
            <person name="Shi L."/>
            <person name="Shih D."/>
            <person name="Sparrow T."/>
            <person name="Spaulding J."/>
            <person name="Stalker J."/>
            <person name="Stange-Thomann N."/>
            <person name="Stavropoulos S."/>
            <person name="Stone C."/>
            <person name="Strader C."/>
            <person name="Tesfaye S."/>
            <person name="Thomson T."/>
            <person name="Thoulutsang Y."/>
            <person name="Thoulutsang D."/>
            <person name="Topham K."/>
            <person name="Topping I."/>
            <person name="Tsamla T."/>
            <person name="Vassiliev H."/>
            <person name="Vo A."/>
            <person name="Wangchuk T."/>
            <person name="Wangdi T."/>
            <person name="Weiand M."/>
            <person name="Wilkinson J."/>
            <person name="Wilson A."/>
            <person name="Yadav S."/>
            <person name="Young G."/>
            <person name="Yu Q."/>
            <person name="Zembek L."/>
            <person name="Zhong D."/>
            <person name="Zimmer A."/>
            <person name="Zwirko Z."/>
            <person name="Jaffe D.B."/>
            <person name="Alvarez P."/>
            <person name="Brockman W."/>
            <person name="Butler J."/>
            <person name="Chin C."/>
            <person name="Gnerre S."/>
            <person name="Grabherr M."/>
            <person name="Kleber M."/>
            <person name="Mauceli E."/>
            <person name="MacCallum I."/>
        </authorList>
    </citation>
    <scope>NUCLEOTIDE SEQUENCE [LARGE SCALE GENOMIC DNA]</scope>
    <source>
        <strain evidence="3">Tucson 14024-0371.13</strain>
    </source>
</reference>